<dbReference type="Proteomes" id="UP000694393">
    <property type="component" value="Unplaced"/>
</dbReference>
<sequence length="174" mass="19290">MTSWKSYIDHLMADEICQDAAIVGYKDVPSVWAAVPGKIFAGISPVEVSILLEKDRSLLFVNGLTLGGQKCSVIRDNLMMDEEFSMDLRTKSIEGEPTFNITISRTAKTLVMLMGKEGVHGGSVNKKCFDMASICMVGWPYSCSPERPESCWGKCGFSCLCLCWRRGELLEFPV</sequence>
<reference evidence="6" key="2">
    <citation type="submission" date="2025-09" db="UniProtKB">
        <authorList>
            <consortium name="Ensembl"/>
        </authorList>
    </citation>
    <scope>IDENTIFICATION</scope>
</reference>
<dbReference type="AlphaFoldDB" id="A0A8C8SQ66"/>
<evidence type="ECO:0000313" key="6">
    <source>
        <dbReference type="Ensembl" id="ENSPCEP00000023958.1"/>
    </source>
</evidence>
<dbReference type="GO" id="GO:0005856">
    <property type="term" value="C:cytoskeleton"/>
    <property type="evidence" value="ECO:0007669"/>
    <property type="project" value="UniProtKB-SubCell"/>
</dbReference>
<organism evidence="6 7">
    <name type="scientific">Pelusios castaneus</name>
    <name type="common">West African mud turtle</name>
    <dbReference type="NCBI Taxonomy" id="367368"/>
    <lineage>
        <taxon>Eukaryota</taxon>
        <taxon>Metazoa</taxon>
        <taxon>Chordata</taxon>
        <taxon>Craniata</taxon>
        <taxon>Vertebrata</taxon>
        <taxon>Euteleostomi</taxon>
        <taxon>Archelosauria</taxon>
        <taxon>Testudinata</taxon>
        <taxon>Testudines</taxon>
        <taxon>Pleurodira</taxon>
        <taxon>Pelomedusidae</taxon>
        <taxon>Pelusios</taxon>
    </lineage>
</organism>
<keyword evidence="5" id="KW-0009">Actin-binding</keyword>
<evidence type="ECO:0000313" key="7">
    <source>
        <dbReference type="Proteomes" id="UP000694393"/>
    </source>
</evidence>
<dbReference type="GO" id="GO:0030833">
    <property type="term" value="P:regulation of actin filament polymerization"/>
    <property type="evidence" value="ECO:0007669"/>
    <property type="project" value="TreeGrafter"/>
</dbReference>
<dbReference type="GO" id="GO:0003779">
    <property type="term" value="F:actin binding"/>
    <property type="evidence" value="ECO:0007669"/>
    <property type="project" value="UniProtKB-KW"/>
</dbReference>
<comment type="subcellular location">
    <subcellularLocation>
        <location evidence="1">Cytoplasm</location>
        <location evidence="1">Cytoskeleton</location>
    </subcellularLocation>
</comment>
<dbReference type="Gene3D" id="3.30.450.30">
    <property type="entry name" value="Dynein light chain 2a, cytoplasmic"/>
    <property type="match status" value="1"/>
</dbReference>
<accession>A0A8C8SQ66</accession>
<dbReference type="PANTHER" id="PTHR13936:SF14">
    <property type="entry name" value="PROFILIN-1"/>
    <property type="match status" value="1"/>
</dbReference>
<reference evidence="6" key="1">
    <citation type="submission" date="2025-08" db="UniProtKB">
        <authorList>
            <consortium name="Ensembl"/>
        </authorList>
    </citation>
    <scope>IDENTIFICATION</scope>
</reference>
<keyword evidence="3" id="KW-0963">Cytoplasm</keyword>
<proteinExistence type="inferred from homology"/>
<dbReference type="GO" id="GO:0030036">
    <property type="term" value="P:actin cytoskeleton organization"/>
    <property type="evidence" value="ECO:0007669"/>
    <property type="project" value="InterPro"/>
</dbReference>
<dbReference type="PANTHER" id="PTHR13936">
    <property type="entry name" value="PROFILIN"/>
    <property type="match status" value="1"/>
</dbReference>
<dbReference type="PRINTS" id="PR01639">
    <property type="entry name" value="PROFILINMAML"/>
</dbReference>
<evidence type="ECO:0000256" key="4">
    <source>
        <dbReference type="ARBA" id="ARBA00023212"/>
    </source>
</evidence>
<keyword evidence="7" id="KW-1185">Reference proteome</keyword>
<name>A0A8C8SQ66_9SAUR</name>
<evidence type="ECO:0000256" key="5">
    <source>
        <dbReference type="RuleBase" id="RU003909"/>
    </source>
</evidence>
<evidence type="ECO:0000256" key="1">
    <source>
        <dbReference type="ARBA" id="ARBA00004245"/>
    </source>
</evidence>
<protein>
    <recommendedName>
        <fullName evidence="5">Profilin</fullName>
    </recommendedName>
</protein>
<dbReference type="InterPro" id="IPR048278">
    <property type="entry name" value="PFN"/>
</dbReference>
<dbReference type="Pfam" id="PF00235">
    <property type="entry name" value="Profilin"/>
    <property type="match status" value="1"/>
</dbReference>
<dbReference type="InterPro" id="IPR036140">
    <property type="entry name" value="PFN_sf"/>
</dbReference>
<dbReference type="Ensembl" id="ENSPCET00000024754.1">
    <property type="protein sequence ID" value="ENSPCEP00000023958.1"/>
    <property type="gene ID" value="ENSPCEG00000018140.1"/>
</dbReference>
<keyword evidence="4" id="KW-0206">Cytoskeleton</keyword>
<dbReference type="SMART" id="SM00392">
    <property type="entry name" value="PROF"/>
    <property type="match status" value="1"/>
</dbReference>
<dbReference type="InterPro" id="IPR005454">
    <property type="entry name" value="Profilin1/2/3_vertebrate"/>
</dbReference>
<dbReference type="GO" id="GO:0005737">
    <property type="term" value="C:cytoplasm"/>
    <property type="evidence" value="ECO:0007669"/>
    <property type="project" value="TreeGrafter"/>
</dbReference>
<evidence type="ECO:0000256" key="3">
    <source>
        <dbReference type="ARBA" id="ARBA00022490"/>
    </source>
</evidence>
<dbReference type="InterPro" id="IPR005455">
    <property type="entry name" value="PFN_euk"/>
</dbReference>
<dbReference type="SUPFAM" id="SSF55770">
    <property type="entry name" value="Profilin (actin-binding protein)"/>
    <property type="match status" value="1"/>
</dbReference>
<dbReference type="GO" id="GO:0032233">
    <property type="term" value="P:positive regulation of actin filament bundle assembly"/>
    <property type="evidence" value="ECO:0007669"/>
    <property type="project" value="TreeGrafter"/>
</dbReference>
<evidence type="ECO:0000256" key="2">
    <source>
        <dbReference type="ARBA" id="ARBA00010058"/>
    </source>
</evidence>
<comment type="similarity">
    <text evidence="2 5">Belongs to the profilin family.</text>
</comment>
<dbReference type="CDD" id="cd00148">
    <property type="entry name" value="PROF"/>
    <property type="match status" value="1"/>
</dbReference>